<dbReference type="GO" id="GO:0005524">
    <property type="term" value="F:ATP binding"/>
    <property type="evidence" value="ECO:0007669"/>
    <property type="project" value="UniProtKB-KW"/>
</dbReference>
<evidence type="ECO:0000313" key="4">
    <source>
        <dbReference type="EMBL" id="CAG7822144.1"/>
    </source>
</evidence>
<evidence type="ECO:0000256" key="2">
    <source>
        <dbReference type="ARBA" id="ARBA00022840"/>
    </source>
</evidence>
<feature type="domain" description="ABC transporter" evidence="3">
    <location>
        <begin position="71"/>
        <end position="198"/>
    </location>
</feature>
<dbReference type="EMBL" id="CAJVCH010525440">
    <property type="protein sequence ID" value="CAG7822144.1"/>
    <property type="molecule type" value="Genomic_DNA"/>
</dbReference>
<dbReference type="InterPro" id="IPR050173">
    <property type="entry name" value="ABC_transporter_C-like"/>
</dbReference>
<feature type="non-terminal residue" evidence="4">
    <location>
        <position position="201"/>
    </location>
</feature>
<evidence type="ECO:0000313" key="5">
    <source>
        <dbReference type="Proteomes" id="UP000708208"/>
    </source>
</evidence>
<evidence type="ECO:0000259" key="3">
    <source>
        <dbReference type="Pfam" id="PF00005"/>
    </source>
</evidence>
<organism evidence="4 5">
    <name type="scientific">Allacma fusca</name>
    <dbReference type="NCBI Taxonomy" id="39272"/>
    <lineage>
        <taxon>Eukaryota</taxon>
        <taxon>Metazoa</taxon>
        <taxon>Ecdysozoa</taxon>
        <taxon>Arthropoda</taxon>
        <taxon>Hexapoda</taxon>
        <taxon>Collembola</taxon>
        <taxon>Symphypleona</taxon>
        <taxon>Sminthuridae</taxon>
        <taxon>Allacma</taxon>
    </lineage>
</organism>
<comment type="caution">
    <text evidence="4">The sequence shown here is derived from an EMBL/GenBank/DDBJ whole genome shotgun (WGS) entry which is preliminary data.</text>
</comment>
<dbReference type="Proteomes" id="UP000708208">
    <property type="component" value="Unassembled WGS sequence"/>
</dbReference>
<sequence>EAKFVCVERLNTFLTLSQSEEDGEGRPLGRRPTAADALAATGPIHPNWPYSGRIKFDAVTLSYSSSTSPVLKDLSFEVRPGMKLGIIGRTGSGKSSIGDALFRIKELRSGNIYIDDVNITSVPLARLRNSLCVIPQDAAIFKNTIRFNLDPGNSHSDDSLWQALEKVGLKTCIESLDTYVALSIGQKQLLSIARAILRPSV</sequence>
<dbReference type="Pfam" id="PF00005">
    <property type="entry name" value="ABC_tran"/>
    <property type="match status" value="1"/>
</dbReference>
<protein>
    <recommendedName>
        <fullName evidence="3">ABC transporter domain-containing protein</fullName>
    </recommendedName>
</protein>
<dbReference type="InterPro" id="IPR003439">
    <property type="entry name" value="ABC_transporter-like_ATP-bd"/>
</dbReference>
<dbReference type="PANTHER" id="PTHR24223">
    <property type="entry name" value="ATP-BINDING CASSETTE SUB-FAMILY C"/>
    <property type="match status" value="1"/>
</dbReference>
<keyword evidence="5" id="KW-1185">Reference proteome</keyword>
<proteinExistence type="predicted"/>
<dbReference type="OrthoDB" id="6500128at2759"/>
<name>A0A8J2KS54_9HEXA</name>
<dbReference type="AlphaFoldDB" id="A0A8J2KS54"/>
<dbReference type="GO" id="GO:0016020">
    <property type="term" value="C:membrane"/>
    <property type="evidence" value="ECO:0007669"/>
    <property type="project" value="TreeGrafter"/>
</dbReference>
<evidence type="ECO:0000256" key="1">
    <source>
        <dbReference type="ARBA" id="ARBA00022741"/>
    </source>
</evidence>
<feature type="non-terminal residue" evidence="4">
    <location>
        <position position="1"/>
    </location>
</feature>
<keyword evidence="2" id="KW-0067">ATP-binding</keyword>
<dbReference type="GO" id="GO:0042626">
    <property type="term" value="F:ATPase-coupled transmembrane transporter activity"/>
    <property type="evidence" value="ECO:0007669"/>
    <property type="project" value="TreeGrafter"/>
</dbReference>
<accession>A0A8J2KS54</accession>
<reference evidence="4" key="1">
    <citation type="submission" date="2021-06" db="EMBL/GenBank/DDBJ databases">
        <authorList>
            <person name="Hodson N. C."/>
            <person name="Mongue J. A."/>
            <person name="Jaron S. K."/>
        </authorList>
    </citation>
    <scope>NUCLEOTIDE SEQUENCE</scope>
</reference>
<gene>
    <name evidence="4" type="ORF">AFUS01_LOCUS32431</name>
</gene>
<keyword evidence="1" id="KW-0547">Nucleotide-binding</keyword>
<dbReference type="GO" id="GO:0016887">
    <property type="term" value="F:ATP hydrolysis activity"/>
    <property type="evidence" value="ECO:0007669"/>
    <property type="project" value="InterPro"/>
</dbReference>